<keyword evidence="2" id="KW-1185">Reference proteome</keyword>
<sequence>MGEGAIRAASKFTDRISVDVIHGGLQGTTVVSLVEQSVQKLSKRVLAILTSSSSQTIKATGADTVVIQRPVWDTNDCEFKCREDELIL</sequence>
<dbReference type="InParanoid" id="A0A2P5E7L8"/>
<dbReference type="OrthoDB" id="10452669at2759"/>
<dbReference type="Proteomes" id="UP000237000">
    <property type="component" value="Unassembled WGS sequence"/>
</dbReference>
<name>A0A2P5E7L8_TREOI</name>
<reference evidence="2" key="1">
    <citation type="submission" date="2016-06" db="EMBL/GenBank/DDBJ databases">
        <title>Parallel loss of symbiosis genes in relatives of nitrogen-fixing non-legume Parasponia.</title>
        <authorList>
            <person name="Van Velzen R."/>
            <person name="Holmer R."/>
            <person name="Bu F."/>
            <person name="Rutten L."/>
            <person name="Van Zeijl A."/>
            <person name="Liu W."/>
            <person name="Santuari L."/>
            <person name="Cao Q."/>
            <person name="Sharma T."/>
            <person name="Shen D."/>
            <person name="Roswanjaya Y."/>
            <person name="Wardhani T."/>
            <person name="Kalhor M.S."/>
            <person name="Jansen J."/>
            <person name="Van den Hoogen J."/>
            <person name="Gungor B."/>
            <person name="Hartog M."/>
            <person name="Hontelez J."/>
            <person name="Verver J."/>
            <person name="Yang W.-C."/>
            <person name="Schijlen E."/>
            <person name="Repin R."/>
            <person name="Schilthuizen M."/>
            <person name="Schranz E."/>
            <person name="Heidstra R."/>
            <person name="Miyata K."/>
            <person name="Fedorova E."/>
            <person name="Kohlen W."/>
            <person name="Bisseling T."/>
            <person name="Smit S."/>
            <person name="Geurts R."/>
        </authorList>
    </citation>
    <scope>NUCLEOTIDE SEQUENCE [LARGE SCALE GENOMIC DNA]</scope>
    <source>
        <strain evidence="2">cv. RG33-2</strain>
    </source>
</reference>
<accession>A0A2P5E7L8</accession>
<evidence type="ECO:0000313" key="2">
    <source>
        <dbReference type="Proteomes" id="UP000237000"/>
    </source>
</evidence>
<gene>
    <name evidence="1" type="ORF">TorRG33x02_226550</name>
</gene>
<organism evidence="1 2">
    <name type="scientific">Trema orientale</name>
    <name type="common">Charcoal tree</name>
    <name type="synonym">Celtis orientalis</name>
    <dbReference type="NCBI Taxonomy" id="63057"/>
    <lineage>
        <taxon>Eukaryota</taxon>
        <taxon>Viridiplantae</taxon>
        <taxon>Streptophyta</taxon>
        <taxon>Embryophyta</taxon>
        <taxon>Tracheophyta</taxon>
        <taxon>Spermatophyta</taxon>
        <taxon>Magnoliopsida</taxon>
        <taxon>eudicotyledons</taxon>
        <taxon>Gunneridae</taxon>
        <taxon>Pentapetalae</taxon>
        <taxon>rosids</taxon>
        <taxon>fabids</taxon>
        <taxon>Rosales</taxon>
        <taxon>Cannabaceae</taxon>
        <taxon>Trema</taxon>
    </lineage>
</organism>
<dbReference type="EMBL" id="JXTC01000214">
    <property type="protein sequence ID" value="PON81532.1"/>
    <property type="molecule type" value="Genomic_DNA"/>
</dbReference>
<comment type="caution">
    <text evidence="1">The sequence shown here is derived from an EMBL/GenBank/DDBJ whole genome shotgun (WGS) entry which is preliminary data.</text>
</comment>
<proteinExistence type="predicted"/>
<protein>
    <submittedName>
        <fullName evidence="1">Uncharacterized protein</fullName>
    </submittedName>
</protein>
<dbReference type="AlphaFoldDB" id="A0A2P5E7L8"/>
<evidence type="ECO:0000313" key="1">
    <source>
        <dbReference type="EMBL" id="PON81532.1"/>
    </source>
</evidence>